<dbReference type="EMBL" id="CP023695">
    <property type="protein sequence ID" value="QEV21438.1"/>
    <property type="molecule type" value="Genomic_DNA"/>
</dbReference>
<dbReference type="Gene3D" id="1.50.10.100">
    <property type="entry name" value="Chondroitin AC/alginate lyase"/>
    <property type="match status" value="1"/>
</dbReference>
<dbReference type="InterPro" id="IPR038970">
    <property type="entry name" value="Lyase_8"/>
</dbReference>
<feature type="active site" evidence="4">
    <location>
        <position position="344"/>
    </location>
</feature>
<dbReference type="InterPro" id="IPR012970">
    <property type="entry name" value="Lyase_8_alpha_N"/>
</dbReference>
<keyword evidence="2 6" id="KW-0732">Signal</keyword>
<evidence type="ECO:0000259" key="9">
    <source>
        <dbReference type="Pfam" id="PF08124"/>
    </source>
</evidence>
<dbReference type="Proteomes" id="UP000326553">
    <property type="component" value="Chromosome"/>
</dbReference>
<dbReference type="InterPro" id="IPR008929">
    <property type="entry name" value="Chondroitin_lyas"/>
</dbReference>
<dbReference type="PANTHER" id="PTHR38481">
    <property type="entry name" value="HYALURONATE LYASE"/>
    <property type="match status" value="1"/>
</dbReference>
<dbReference type="InterPro" id="IPR011071">
    <property type="entry name" value="Lyase_8-like_C"/>
</dbReference>
<evidence type="ECO:0000313" key="10">
    <source>
        <dbReference type="EMBL" id="QEV21438.1"/>
    </source>
</evidence>
<dbReference type="GO" id="GO:0030246">
    <property type="term" value="F:carbohydrate binding"/>
    <property type="evidence" value="ECO:0007669"/>
    <property type="project" value="InterPro"/>
</dbReference>
<evidence type="ECO:0000256" key="4">
    <source>
        <dbReference type="PIRSR" id="PIRSR638970-1"/>
    </source>
</evidence>
<evidence type="ECO:0000259" key="8">
    <source>
        <dbReference type="Pfam" id="PF02884"/>
    </source>
</evidence>
<dbReference type="InterPro" id="IPR004103">
    <property type="entry name" value="Lyase_8_C"/>
</dbReference>
<dbReference type="AlphaFoldDB" id="A0A5J6HPL8"/>
<dbReference type="OrthoDB" id="6636047at2"/>
<comment type="similarity">
    <text evidence="1">Belongs to the polysaccharide lyase 8 family.</text>
</comment>
<dbReference type="PROSITE" id="PS51318">
    <property type="entry name" value="TAT"/>
    <property type="match status" value="1"/>
</dbReference>
<evidence type="ECO:0000256" key="6">
    <source>
        <dbReference type="SAM" id="SignalP"/>
    </source>
</evidence>
<name>A0A5J6HPL8_STRAD</name>
<feature type="domain" description="Polysaccharide lyase 8 N-terminal alpha-helical" evidence="9">
    <location>
        <begin position="61"/>
        <end position="384"/>
    </location>
</feature>
<dbReference type="Gene3D" id="2.60.220.10">
    <property type="entry name" value="Polysaccharide lyase family 8-like, C-terminal"/>
    <property type="match status" value="1"/>
</dbReference>
<evidence type="ECO:0000256" key="5">
    <source>
        <dbReference type="SAM" id="MobiDB-lite"/>
    </source>
</evidence>
<feature type="active site" evidence="4">
    <location>
        <position position="281"/>
    </location>
</feature>
<evidence type="ECO:0000259" key="7">
    <source>
        <dbReference type="Pfam" id="PF02278"/>
    </source>
</evidence>
<reference evidence="10 11" key="1">
    <citation type="submission" date="2017-09" db="EMBL/GenBank/DDBJ databases">
        <authorList>
            <person name="Lee N."/>
            <person name="Cho B.-K."/>
        </authorList>
    </citation>
    <scope>NUCLEOTIDE SEQUENCE [LARGE SCALE GENOMIC DNA]</scope>
    <source>
        <strain evidence="10 11">ATCC 12461</strain>
    </source>
</reference>
<gene>
    <name evidence="10" type="ORF">CP975_31340</name>
</gene>
<feature type="signal peptide" evidence="6">
    <location>
        <begin position="1"/>
        <end position="30"/>
    </location>
</feature>
<dbReference type="PANTHER" id="PTHR38481:SF1">
    <property type="entry name" value="HYALURONATE LYASE"/>
    <property type="match status" value="1"/>
</dbReference>
<feature type="domain" description="Polysaccharide lyase family 8 central" evidence="7">
    <location>
        <begin position="426"/>
        <end position="718"/>
    </location>
</feature>
<dbReference type="RefSeq" id="WP_055529250.1">
    <property type="nucleotide sequence ID" value="NZ_CP023695.1"/>
</dbReference>
<dbReference type="GO" id="GO:0005975">
    <property type="term" value="P:carbohydrate metabolic process"/>
    <property type="evidence" value="ECO:0007669"/>
    <property type="project" value="InterPro"/>
</dbReference>
<feature type="chain" id="PRO_5038808982" description="Hyaluronate lyase" evidence="6">
    <location>
        <begin position="31"/>
        <end position="840"/>
    </location>
</feature>
<dbReference type="InterPro" id="IPR011013">
    <property type="entry name" value="Gal_mutarotase_sf_dom"/>
</dbReference>
<dbReference type="Pfam" id="PF02884">
    <property type="entry name" value="Lyase_8_C"/>
    <property type="match status" value="1"/>
</dbReference>
<accession>A0A5J6HPL8</accession>
<dbReference type="Gene3D" id="2.70.98.10">
    <property type="match status" value="1"/>
</dbReference>
<sequence>MPLPHSGSTGPSRRTLLAAGAASAAVSAAAAGGAASAADRENTHDTHNTAYDTLLARAATQLTGGPFDATDPDFAAALKTLETQATTWWRRLDRSAGRAALWADLSPASDSGNFGQSYTRLRTLATAWATPGTSLVDSAEVIEALLDALRFLHSTGYHPGRTETGNWWFWEIGAPRALMDTCVLLRARMSAEDLAAYTATVAKFCPDPDRRTNIPSLSETGANRADKAVIVALRGLLTRDAATVALARDGLSDVRDSGRNSLFKYVTSGDGFYEDGSFVQHGSVAYTGTYGSVLLGGAGQVIALLADSPWAVSDPKTSVLYDAVDRTFAPVIFDGLMMDALRGRAISREKARDHHDGAAALSHILQLASGAPDSYARRWRALVKGWIRRNDHTPYLGLVGIPALARAKAVLDDPSIPATDRLTGHFVFAGMDRVVHRRPGWALTLSLSSKRIAAYEAGNGENLHGWYTGDGMTYLYDGDDLGQFGDGFWATVDPYRLPGTTVDTRARADVGTGAGTGTYRPKNAVAGGAALDGRYGAAAMELLADGSTLRAHKAWFCLDNVVVALGAGISASDGRTIETVVENRDLHAAGPTRTLTVDGRQQPGHQGWSARFDHARWAHLEGTGGYVFPAYPGSPASPTSPASPNSPTSPGGPAGADSGLGLRALREERTGSWRDINTGADTGGGTTPLTRRYLTLWLDHGTSPSAAAYAYVLLPGASASATAAWAQARPVRIVANDATVQAAEARRAGLLAAHFWRPGTAAGLTASGPGTVLVRRDHRGASVAVADPGRTGATLRVELPFPVREVRRADDTVAVTLGRRPVLTVQVGGSRGRTHTAEVV</sequence>
<proteinExistence type="inferred from homology"/>
<dbReference type="Pfam" id="PF02278">
    <property type="entry name" value="Lyase_8"/>
    <property type="match status" value="1"/>
</dbReference>
<feature type="domain" description="Polysaccharide lyase family 8 C-terminal" evidence="8">
    <location>
        <begin position="732"/>
        <end position="795"/>
    </location>
</feature>
<organism evidence="10 11">
    <name type="scientific">Streptomyces alboniger</name>
    <dbReference type="NCBI Taxonomy" id="132473"/>
    <lineage>
        <taxon>Bacteria</taxon>
        <taxon>Bacillati</taxon>
        <taxon>Actinomycetota</taxon>
        <taxon>Actinomycetes</taxon>
        <taxon>Kitasatosporales</taxon>
        <taxon>Streptomycetaceae</taxon>
        <taxon>Streptomyces</taxon>
        <taxon>Streptomyces aurantiacus group</taxon>
    </lineage>
</organism>
<dbReference type="GO" id="GO:0016837">
    <property type="term" value="F:carbon-oxygen lyase activity, acting on polysaccharides"/>
    <property type="evidence" value="ECO:0007669"/>
    <property type="project" value="UniProtKB-ARBA"/>
</dbReference>
<dbReference type="Pfam" id="PF08124">
    <property type="entry name" value="Lyase_8_N"/>
    <property type="match status" value="1"/>
</dbReference>
<dbReference type="SUPFAM" id="SSF74650">
    <property type="entry name" value="Galactose mutarotase-like"/>
    <property type="match status" value="2"/>
</dbReference>
<dbReference type="InterPro" id="IPR003159">
    <property type="entry name" value="Lyase_8_central_dom"/>
</dbReference>
<keyword evidence="11" id="KW-1185">Reference proteome</keyword>
<dbReference type="SUPFAM" id="SSF48230">
    <property type="entry name" value="Chondroitin AC/alginate lyase"/>
    <property type="match status" value="1"/>
</dbReference>
<evidence type="ECO:0000256" key="3">
    <source>
        <dbReference type="ARBA" id="ARBA00023239"/>
    </source>
</evidence>
<evidence type="ECO:0000313" key="11">
    <source>
        <dbReference type="Proteomes" id="UP000326553"/>
    </source>
</evidence>
<dbReference type="InterPro" id="IPR006311">
    <property type="entry name" value="TAT_signal"/>
</dbReference>
<dbReference type="CDD" id="cd01083">
    <property type="entry name" value="GAG_Lyase"/>
    <property type="match status" value="1"/>
</dbReference>
<keyword evidence="3" id="KW-0456">Lyase</keyword>
<dbReference type="GO" id="GO:0005576">
    <property type="term" value="C:extracellular region"/>
    <property type="evidence" value="ECO:0007669"/>
    <property type="project" value="InterPro"/>
</dbReference>
<evidence type="ECO:0000256" key="1">
    <source>
        <dbReference type="ARBA" id="ARBA00006699"/>
    </source>
</evidence>
<evidence type="ECO:0000256" key="2">
    <source>
        <dbReference type="ARBA" id="ARBA00022729"/>
    </source>
</evidence>
<feature type="region of interest" description="Disordered" evidence="5">
    <location>
        <begin position="631"/>
        <end position="659"/>
    </location>
</feature>
<dbReference type="KEGG" id="salw:CP975_31340"/>
<dbReference type="SUPFAM" id="SSF49863">
    <property type="entry name" value="Hyaluronate lyase-like, C-terminal domain"/>
    <property type="match status" value="1"/>
</dbReference>
<protein>
    <recommendedName>
        <fullName evidence="12">Hyaluronate lyase</fullName>
    </recommendedName>
</protein>
<dbReference type="InterPro" id="IPR014718">
    <property type="entry name" value="GH-type_carb-bd"/>
</dbReference>
<evidence type="ECO:0008006" key="12">
    <source>
        <dbReference type="Google" id="ProtNLM"/>
    </source>
</evidence>
<feature type="active site" evidence="4">
    <location>
        <position position="290"/>
    </location>
</feature>